<dbReference type="EMBL" id="AVOT02016070">
    <property type="protein sequence ID" value="MBW0500939.1"/>
    <property type="molecule type" value="Genomic_DNA"/>
</dbReference>
<proteinExistence type="predicted"/>
<gene>
    <name evidence="1" type="ORF">O181_040654</name>
</gene>
<evidence type="ECO:0000313" key="1">
    <source>
        <dbReference type="EMBL" id="MBW0500939.1"/>
    </source>
</evidence>
<comment type="caution">
    <text evidence="1">The sequence shown here is derived from an EMBL/GenBank/DDBJ whole genome shotgun (WGS) entry which is preliminary data.</text>
</comment>
<dbReference type="Proteomes" id="UP000765509">
    <property type="component" value="Unassembled WGS sequence"/>
</dbReference>
<sequence length="87" mass="9627">MKVYKDNQGCIDTENGDCNANSQAIKHVEIQTYFIQEVMRNSKLSLVYTPTAAMVADFLTKLVFKPEIVRAISGLNLMSLGEKGGVE</sequence>
<accession>A0A9Q3DCW0</accession>
<reference evidence="1" key="1">
    <citation type="submission" date="2021-03" db="EMBL/GenBank/DDBJ databases">
        <title>Draft genome sequence of rust myrtle Austropuccinia psidii MF-1, a brazilian biotype.</title>
        <authorList>
            <person name="Quecine M.C."/>
            <person name="Pachon D.M.R."/>
            <person name="Bonatelli M.L."/>
            <person name="Correr F.H."/>
            <person name="Franceschini L.M."/>
            <person name="Leite T.F."/>
            <person name="Margarido G.R.A."/>
            <person name="Almeida C.A."/>
            <person name="Ferrarezi J.A."/>
            <person name="Labate C.A."/>
        </authorList>
    </citation>
    <scope>NUCLEOTIDE SEQUENCE</scope>
    <source>
        <strain evidence="1">MF-1</strain>
    </source>
</reference>
<keyword evidence="2" id="KW-1185">Reference proteome</keyword>
<dbReference type="OrthoDB" id="3344688at2759"/>
<organism evidence="1 2">
    <name type="scientific">Austropuccinia psidii MF-1</name>
    <dbReference type="NCBI Taxonomy" id="1389203"/>
    <lineage>
        <taxon>Eukaryota</taxon>
        <taxon>Fungi</taxon>
        <taxon>Dikarya</taxon>
        <taxon>Basidiomycota</taxon>
        <taxon>Pucciniomycotina</taxon>
        <taxon>Pucciniomycetes</taxon>
        <taxon>Pucciniales</taxon>
        <taxon>Sphaerophragmiaceae</taxon>
        <taxon>Austropuccinia</taxon>
    </lineage>
</organism>
<dbReference type="AlphaFoldDB" id="A0A9Q3DCW0"/>
<name>A0A9Q3DCW0_9BASI</name>
<evidence type="ECO:0000313" key="2">
    <source>
        <dbReference type="Proteomes" id="UP000765509"/>
    </source>
</evidence>
<protein>
    <submittedName>
        <fullName evidence="1">Uncharacterized protein</fullName>
    </submittedName>
</protein>